<dbReference type="AlphaFoldDB" id="C9Y5B6"/>
<reference evidence="1 2" key="1">
    <citation type="journal article" date="2010" name="J. Bacteriol.">
        <title>Complete Genome Sequence of Cronobacter turicensis LMG 23827, a foodborne pathogen causing deaths in neonates.</title>
        <authorList>
            <person name="Stephan R."/>
            <person name="Lehner A."/>
            <person name="Tischler P."/>
            <person name="Rattei T."/>
        </authorList>
    </citation>
    <scope>NUCLEOTIDE SEQUENCE [LARGE SCALE GENOMIC DNA]</scope>
    <source>
        <strain evidence="2">DSM 18703 / CCUG 55852 / LMG 23827 / z3032</strain>
        <plasmid evidence="1 2">pCTU1</plasmid>
    </source>
</reference>
<organism evidence="1 2">
    <name type="scientific">Cronobacter turicensis (strain DSM 18703 / CCUG 55852 / LMG 23827 / z3032)</name>
    <dbReference type="NCBI Taxonomy" id="693216"/>
    <lineage>
        <taxon>Bacteria</taxon>
        <taxon>Pseudomonadati</taxon>
        <taxon>Pseudomonadota</taxon>
        <taxon>Gammaproteobacteria</taxon>
        <taxon>Enterobacterales</taxon>
        <taxon>Enterobacteriaceae</taxon>
        <taxon>Cronobacter</taxon>
    </lineage>
</organism>
<dbReference type="KEGG" id="ctu:Ctu_1p00240"/>
<geneLocation type="plasmid" evidence="1 2">
    <name>pCTU1</name>
</geneLocation>
<keyword evidence="2" id="KW-1185">Reference proteome</keyword>
<dbReference type="Proteomes" id="UP000002069">
    <property type="component" value="Plasmid pCTU1"/>
</dbReference>
<dbReference type="PATRIC" id="fig|693216.3.peg.4019"/>
<dbReference type="HOGENOM" id="CLU_3011863_0_0_6"/>
<evidence type="ECO:0000313" key="2">
    <source>
        <dbReference type="Proteomes" id="UP000002069"/>
    </source>
</evidence>
<name>C9Y5B6_CROTZ</name>
<reference evidence="2" key="2">
    <citation type="journal article" date="2011" name="J. Bacteriol.">
        <title>Complete genome sequence of Cronobacter turicensis LMG 23827, a food-borne pathogen causing deaths in neonates.</title>
        <authorList>
            <person name="Stephan R."/>
            <person name="Lehner A."/>
            <person name="Tischler P."/>
            <person name="Rattei T."/>
        </authorList>
    </citation>
    <scope>NUCLEOTIDE SEQUENCE [LARGE SCALE GENOMIC DNA]</scope>
    <source>
        <strain evidence="2">DSM 18703 / CCUG 55852 / LMG 23827 / z3032</strain>
    </source>
</reference>
<sequence>MRWREASGACLDGMTDAPMAYAFSRPALARTLDVQETAPKFLAHHGGATPLCRFCA</sequence>
<accession>C9Y5B6</accession>
<proteinExistence type="predicted"/>
<gene>
    <name evidence="1" type="ordered locus">Ctu_1p00240</name>
</gene>
<evidence type="ECO:0000313" key="1">
    <source>
        <dbReference type="EMBL" id="CBA34561.1"/>
    </source>
</evidence>
<protein>
    <submittedName>
        <fullName evidence="1">Uncharacterized protein</fullName>
    </submittedName>
</protein>
<dbReference type="EMBL" id="FN543094">
    <property type="protein sequence ID" value="CBA34561.1"/>
    <property type="molecule type" value="Genomic_DNA"/>
</dbReference>
<keyword evidence="1" id="KW-0614">Plasmid</keyword>